<proteinExistence type="inferred from homology"/>
<dbReference type="CDD" id="cd03679">
    <property type="entry name" value="MM_CoA_mutase_alpha_like"/>
    <property type="match status" value="1"/>
</dbReference>
<sequence length="709" mass="78242">MKPDFSDIKLNSAVKQTAATSENHEVWNTPEGIPVKKQFTAEDIKDAEHLKYAAGVPPFLRGPYSAMYAMRPWTIRQYAGFSTAEESNAFYRRNLAAGQKGLSVAFDLATHRGYDSDHPRVTGDVGKAGVAIDSILDMEILFDQIPLDKMSVSMTMNGAVLPIMAFYIAAARKQGVSLDKLSGTIQNDILKEFMVRNTYIYPPLPSMKIIGDIFDYTTKNMPKFNSISISGYHMQEAGATADIELAYTLADGMEYIRTGLKSGLKIDEFAPRLSFFWAVGMNHFMEIAKMRAARMLWAKIIKSFNPTNPKSMALRTHSQTSGWSLSEQDPFNNVARTCIEAMAAGLGGTQSLHTNALDEAIALPTDFSARIARNTQIYIQDETQMTKAVDPWAGSYYVEYLTQEIAKKAWKLIEEVEELGGMAKAIETGVPKMRIEEASARKQARLDSGQDILVGVNKFRTKEKSNIEILEVDNSVVRDSQIERLKKLRANRDQTVVDKNLAALSKCAETGKGNLLELAVEAAENFATLGEISDALEAHFGRHKADTRLISGVYSKEVDNDSTFAKAQKLADKFAEIEGRRPRVMIAKMGQDGHDRGAKVVASSFADLGFDVDMGSLFQTPEEVAKQAVENDVHFVGASSLAAGHKTLIPQLIGELEKLGRPDIMVFAGGVIPEQDYNYLLERKVAAIFGPGTVISESAITIMEKYLEQ</sequence>
<dbReference type="GO" id="GO:0004494">
    <property type="term" value="F:methylmalonyl-CoA mutase activity"/>
    <property type="evidence" value="ECO:0007669"/>
    <property type="project" value="UniProtKB-EC"/>
</dbReference>
<evidence type="ECO:0000256" key="6">
    <source>
        <dbReference type="ARBA" id="ARBA00023235"/>
    </source>
</evidence>
<dbReference type="NCBIfam" id="NF006944">
    <property type="entry name" value="PRK09426.1"/>
    <property type="match status" value="1"/>
</dbReference>
<dbReference type="PANTHER" id="PTHR48101:SF4">
    <property type="entry name" value="METHYLMALONYL-COA MUTASE, MITOCHONDRIAL"/>
    <property type="match status" value="1"/>
</dbReference>
<keyword evidence="12" id="KW-1185">Reference proteome</keyword>
<dbReference type="InterPro" id="IPR016176">
    <property type="entry name" value="Cbl-dep_enz_cat"/>
</dbReference>
<evidence type="ECO:0000256" key="1">
    <source>
        <dbReference type="ARBA" id="ARBA00001922"/>
    </source>
</evidence>
<dbReference type="GO" id="GO:0046872">
    <property type="term" value="F:metal ion binding"/>
    <property type="evidence" value="ECO:0007669"/>
    <property type="project" value="UniProtKB-KW"/>
</dbReference>
<evidence type="ECO:0000259" key="8">
    <source>
        <dbReference type="PROSITE" id="PS51332"/>
    </source>
</evidence>
<gene>
    <name evidence="9" type="primary">scpA</name>
    <name evidence="9" type="ORF">HZY62_19210</name>
    <name evidence="10" type="ORF">LX92_03329</name>
</gene>
<dbReference type="Gene3D" id="3.40.50.280">
    <property type="entry name" value="Cobalamin-binding domain"/>
    <property type="match status" value="1"/>
</dbReference>
<evidence type="ECO:0000256" key="7">
    <source>
        <dbReference type="ARBA" id="ARBA00023285"/>
    </source>
</evidence>
<evidence type="ECO:0000313" key="9">
    <source>
        <dbReference type="EMBL" id="MBD1262734.1"/>
    </source>
</evidence>
<dbReference type="Gene3D" id="3.20.20.240">
    <property type="entry name" value="Methylmalonyl-CoA mutase"/>
    <property type="match status" value="1"/>
</dbReference>
<dbReference type="AlphaFoldDB" id="A0A316DUH5"/>
<dbReference type="EC" id="5.4.99.2" evidence="3"/>
<protein>
    <recommendedName>
        <fullName evidence="3">methylmalonyl-CoA mutase</fullName>
        <ecNumber evidence="3">5.4.99.2</ecNumber>
    </recommendedName>
</protein>
<evidence type="ECO:0000256" key="4">
    <source>
        <dbReference type="ARBA" id="ARBA00022628"/>
    </source>
</evidence>
<evidence type="ECO:0000256" key="2">
    <source>
        <dbReference type="ARBA" id="ARBA00008465"/>
    </source>
</evidence>
<organism evidence="10 11">
    <name type="scientific">Maribacter polysiphoniae</name>
    <dbReference type="NCBI Taxonomy" id="429344"/>
    <lineage>
        <taxon>Bacteria</taxon>
        <taxon>Pseudomonadati</taxon>
        <taxon>Bacteroidota</taxon>
        <taxon>Flavobacteriia</taxon>
        <taxon>Flavobacteriales</taxon>
        <taxon>Flavobacteriaceae</taxon>
        <taxon>Maribacter</taxon>
    </lineage>
</organism>
<name>A0A316DUH5_9FLAO</name>
<dbReference type="GO" id="GO:0031419">
    <property type="term" value="F:cobalamin binding"/>
    <property type="evidence" value="ECO:0007669"/>
    <property type="project" value="UniProtKB-KW"/>
</dbReference>
<evidence type="ECO:0000256" key="5">
    <source>
        <dbReference type="ARBA" id="ARBA00022723"/>
    </source>
</evidence>
<dbReference type="RefSeq" id="WP_109653025.1">
    <property type="nucleotide sequence ID" value="NZ_JACWLN010000013.1"/>
</dbReference>
<dbReference type="PROSITE" id="PS51332">
    <property type="entry name" value="B12_BINDING"/>
    <property type="match status" value="1"/>
</dbReference>
<keyword evidence="5" id="KW-0479">Metal-binding</keyword>
<keyword evidence="6 9" id="KW-0413">Isomerase</keyword>
<dbReference type="NCBIfam" id="TIGR00640">
    <property type="entry name" value="acid_CoA_mut_C"/>
    <property type="match status" value="1"/>
</dbReference>
<dbReference type="Proteomes" id="UP000245667">
    <property type="component" value="Unassembled WGS sequence"/>
</dbReference>
<dbReference type="Pfam" id="PF02310">
    <property type="entry name" value="B12-binding"/>
    <property type="match status" value="1"/>
</dbReference>
<dbReference type="Proteomes" id="UP000651837">
    <property type="component" value="Unassembled WGS sequence"/>
</dbReference>
<dbReference type="GO" id="GO:0005737">
    <property type="term" value="C:cytoplasm"/>
    <property type="evidence" value="ECO:0007669"/>
    <property type="project" value="TreeGrafter"/>
</dbReference>
<dbReference type="InterPro" id="IPR006098">
    <property type="entry name" value="MMCoA_mutase_a_cat"/>
</dbReference>
<dbReference type="PANTHER" id="PTHR48101">
    <property type="entry name" value="METHYLMALONYL-COA MUTASE, MITOCHONDRIAL-RELATED"/>
    <property type="match status" value="1"/>
</dbReference>
<dbReference type="OrthoDB" id="9762378at2"/>
<reference evidence="10 11" key="1">
    <citation type="submission" date="2018-05" db="EMBL/GenBank/DDBJ databases">
        <title>Genomic Encyclopedia of Archaeal and Bacterial Type Strains, Phase II (KMG-II): from individual species to whole genera.</title>
        <authorList>
            <person name="Goeker M."/>
        </authorList>
    </citation>
    <scope>NUCLEOTIDE SEQUENCE [LARGE SCALE GENOMIC DNA]</scope>
    <source>
        <strain evidence="10 11">DSM 23514</strain>
    </source>
</reference>
<dbReference type="FunFam" id="3.20.20.240:FF:000001">
    <property type="entry name" value="Probable methylmalonyl-coa mutase"/>
    <property type="match status" value="1"/>
</dbReference>
<dbReference type="Pfam" id="PF01642">
    <property type="entry name" value="MM_CoA_mutase"/>
    <property type="match status" value="1"/>
</dbReference>
<dbReference type="NCBIfam" id="TIGR00641">
    <property type="entry name" value="acid_CoA_mut_N"/>
    <property type="match status" value="1"/>
</dbReference>
<dbReference type="SUPFAM" id="SSF51703">
    <property type="entry name" value="Cobalamin (vitamin B12)-dependent enzymes"/>
    <property type="match status" value="1"/>
</dbReference>
<dbReference type="SUPFAM" id="SSF52242">
    <property type="entry name" value="Cobalamin (vitamin B12)-binding domain"/>
    <property type="match status" value="1"/>
</dbReference>
<dbReference type="EMBL" id="JACWLN010000013">
    <property type="protein sequence ID" value="MBD1262734.1"/>
    <property type="molecule type" value="Genomic_DNA"/>
</dbReference>
<evidence type="ECO:0000313" key="11">
    <source>
        <dbReference type="Proteomes" id="UP000245667"/>
    </source>
</evidence>
<dbReference type="InterPro" id="IPR006099">
    <property type="entry name" value="MeMalonylCoA_mutase_a/b_cat"/>
</dbReference>
<accession>A0A316DUH5</accession>
<dbReference type="GO" id="GO:0019678">
    <property type="term" value="P:propionate metabolic process, methylmalonyl pathway"/>
    <property type="evidence" value="ECO:0007669"/>
    <property type="project" value="TreeGrafter"/>
</dbReference>
<dbReference type="InterPro" id="IPR036724">
    <property type="entry name" value="Cobalamin-bd_sf"/>
</dbReference>
<dbReference type="CDD" id="cd02071">
    <property type="entry name" value="MM_CoA_mut_B12_BD"/>
    <property type="match status" value="1"/>
</dbReference>
<reference evidence="9 12" key="2">
    <citation type="submission" date="2020-07" db="EMBL/GenBank/DDBJ databases">
        <title>The draft genome sequence of Maribacter polysiphoniae KCTC 22021.</title>
        <authorList>
            <person name="Mu L."/>
        </authorList>
    </citation>
    <scope>NUCLEOTIDE SEQUENCE [LARGE SCALE GENOMIC DNA]</scope>
    <source>
        <strain evidence="9 12">KCTC 22021</strain>
    </source>
</reference>
<keyword evidence="4" id="KW-0846">Cobalamin</keyword>
<keyword evidence="7" id="KW-0170">Cobalt</keyword>
<comment type="caution">
    <text evidence="10">The sequence shown here is derived from an EMBL/GenBank/DDBJ whole genome shotgun (WGS) entry which is preliminary data.</text>
</comment>
<evidence type="ECO:0000256" key="3">
    <source>
        <dbReference type="ARBA" id="ARBA00012398"/>
    </source>
</evidence>
<feature type="domain" description="B12-binding" evidence="8">
    <location>
        <begin position="581"/>
        <end position="709"/>
    </location>
</feature>
<comment type="similarity">
    <text evidence="2">Belongs to the methylmalonyl-CoA mutase family.</text>
</comment>
<comment type="cofactor">
    <cofactor evidence="1">
        <name>adenosylcob(III)alamin</name>
        <dbReference type="ChEBI" id="CHEBI:18408"/>
    </cofactor>
</comment>
<evidence type="ECO:0000313" key="12">
    <source>
        <dbReference type="Proteomes" id="UP000651837"/>
    </source>
</evidence>
<dbReference type="InterPro" id="IPR006159">
    <property type="entry name" value="Acid_CoA_mut_C"/>
</dbReference>
<dbReference type="EMBL" id="QGGQ01000009">
    <property type="protein sequence ID" value="PWK21977.1"/>
    <property type="molecule type" value="Genomic_DNA"/>
</dbReference>
<dbReference type="InterPro" id="IPR006158">
    <property type="entry name" value="Cobalamin-bd"/>
</dbReference>
<evidence type="ECO:0000313" key="10">
    <source>
        <dbReference type="EMBL" id="PWK21977.1"/>
    </source>
</evidence>